<evidence type="ECO:0000313" key="1">
    <source>
        <dbReference type="EMBL" id="KAK8524817.1"/>
    </source>
</evidence>
<sequence>MEGNCWKPTEPMGLSHPLQEQGFYQLVSIQNPFAFFQQHGMWEGPNFYPVPASPDDSLVKHVLKALRMFKTGSAFKDGSGEGRGAGANCDNPAAILQPKACAVPTEPRSIRIVGIALGEMGREHDNVL</sequence>
<protein>
    <submittedName>
        <fullName evidence="1">Uncharacterized protein</fullName>
    </submittedName>
</protein>
<keyword evidence="2" id="KW-1185">Reference proteome</keyword>
<accession>A0ABR2CXB9</accession>
<dbReference type="EMBL" id="JBBPBM010000041">
    <property type="protein sequence ID" value="KAK8524817.1"/>
    <property type="molecule type" value="Genomic_DNA"/>
</dbReference>
<reference evidence="1 2" key="1">
    <citation type="journal article" date="2024" name="G3 (Bethesda)">
        <title>Genome assembly of Hibiscus sabdariffa L. provides insights into metabolisms of medicinal natural products.</title>
        <authorList>
            <person name="Kim T."/>
        </authorList>
    </citation>
    <scope>NUCLEOTIDE SEQUENCE [LARGE SCALE GENOMIC DNA]</scope>
    <source>
        <strain evidence="1">TK-2024</strain>
        <tissue evidence="1">Old leaves</tissue>
    </source>
</reference>
<evidence type="ECO:0000313" key="2">
    <source>
        <dbReference type="Proteomes" id="UP001472677"/>
    </source>
</evidence>
<gene>
    <name evidence="1" type="ORF">V6N12_029672</name>
</gene>
<organism evidence="1 2">
    <name type="scientific">Hibiscus sabdariffa</name>
    <name type="common">roselle</name>
    <dbReference type="NCBI Taxonomy" id="183260"/>
    <lineage>
        <taxon>Eukaryota</taxon>
        <taxon>Viridiplantae</taxon>
        <taxon>Streptophyta</taxon>
        <taxon>Embryophyta</taxon>
        <taxon>Tracheophyta</taxon>
        <taxon>Spermatophyta</taxon>
        <taxon>Magnoliopsida</taxon>
        <taxon>eudicotyledons</taxon>
        <taxon>Gunneridae</taxon>
        <taxon>Pentapetalae</taxon>
        <taxon>rosids</taxon>
        <taxon>malvids</taxon>
        <taxon>Malvales</taxon>
        <taxon>Malvaceae</taxon>
        <taxon>Malvoideae</taxon>
        <taxon>Hibiscus</taxon>
    </lineage>
</organism>
<comment type="caution">
    <text evidence="1">The sequence shown here is derived from an EMBL/GenBank/DDBJ whole genome shotgun (WGS) entry which is preliminary data.</text>
</comment>
<name>A0ABR2CXB9_9ROSI</name>
<dbReference type="Proteomes" id="UP001472677">
    <property type="component" value="Unassembled WGS sequence"/>
</dbReference>
<proteinExistence type="predicted"/>